<evidence type="ECO:0000256" key="5">
    <source>
        <dbReference type="ARBA" id="ARBA00023136"/>
    </source>
</evidence>
<dbReference type="HOGENOM" id="CLU_549371_0_0_2"/>
<feature type="transmembrane region" description="Helical" evidence="6">
    <location>
        <begin position="227"/>
        <end position="247"/>
    </location>
</feature>
<feature type="transmembrane region" description="Helical" evidence="6">
    <location>
        <begin position="201"/>
        <end position="221"/>
    </location>
</feature>
<dbReference type="AlphaFoldDB" id="A0A0C5CAG2"/>
<evidence type="ECO:0000256" key="2">
    <source>
        <dbReference type="ARBA" id="ARBA00022475"/>
    </source>
</evidence>
<dbReference type="InterPro" id="IPR000620">
    <property type="entry name" value="EamA_dom"/>
</dbReference>
<organism evidence="8 9">
    <name type="scientific">Nitrosopumilus piranensis</name>
    <dbReference type="NCBI Taxonomy" id="1582439"/>
    <lineage>
        <taxon>Archaea</taxon>
        <taxon>Nitrososphaerota</taxon>
        <taxon>Nitrososphaeria</taxon>
        <taxon>Nitrosopumilales</taxon>
        <taxon>Nitrosopumilaceae</taxon>
        <taxon>Nitrosopumilus</taxon>
    </lineage>
</organism>
<dbReference type="InterPro" id="IPR037185">
    <property type="entry name" value="EmrE-like"/>
</dbReference>
<feature type="transmembrane region" description="Helical" evidence="6">
    <location>
        <begin position="139"/>
        <end position="156"/>
    </location>
</feature>
<dbReference type="InterPro" id="IPR011006">
    <property type="entry name" value="CheY-like_superfamily"/>
</dbReference>
<dbReference type="EMBL" id="CP010868">
    <property type="protein sequence ID" value="AJM92152.1"/>
    <property type="molecule type" value="Genomic_DNA"/>
</dbReference>
<comment type="subcellular location">
    <subcellularLocation>
        <location evidence="1">Cell membrane</location>
        <topology evidence="1">Multi-pass membrane protein</topology>
    </subcellularLocation>
</comment>
<dbReference type="PANTHER" id="PTHR42920">
    <property type="entry name" value="OS03G0707200 PROTEIN-RELATED"/>
    <property type="match status" value="1"/>
</dbReference>
<keyword evidence="5 6" id="KW-0472">Membrane</keyword>
<dbReference type="SUPFAM" id="SSF52172">
    <property type="entry name" value="CheY-like"/>
    <property type="match status" value="1"/>
</dbReference>
<dbReference type="GO" id="GO:0005886">
    <property type="term" value="C:plasma membrane"/>
    <property type="evidence" value="ECO:0007669"/>
    <property type="project" value="UniProtKB-SubCell"/>
</dbReference>
<feature type="transmembrane region" description="Helical" evidence="6">
    <location>
        <begin position="78"/>
        <end position="99"/>
    </location>
</feature>
<dbReference type="Pfam" id="PF00072">
    <property type="entry name" value="Response_reg"/>
    <property type="match status" value="1"/>
</dbReference>
<dbReference type="GO" id="GO:0000160">
    <property type="term" value="P:phosphorelay signal transduction system"/>
    <property type="evidence" value="ECO:0007669"/>
    <property type="project" value="InterPro"/>
</dbReference>
<gene>
    <name evidence="8" type="ORF">NPIRD3C_0940</name>
</gene>
<dbReference type="OrthoDB" id="78162at2157"/>
<proteinExistence type="predicted"/>
<dbReference type="Proteomes" id="UP000032027">
    <property type="component" value="Chromosome"/>
</dbReference>
<reference evidence="8 9" key="3">
    <citation type="journal article" date="2019" name="Int. J. Syst. Evol. Microbiol.">
        <title>Nitrosopumilus adriaticus sp. nov. and Nitrosopumilus piranensis sp. nov., two ammonia-oxidizing archaea from the Adriatic Sea and members of the class Nitrososphaeria.</title>
        <authorList>
            <person name="Bayer B."/>
            <person name="Vojvoda J."/>
            <person name="Reinthaler T."/>
            <person name="Reyes C."/>
            <person name="Pinto M."/>
            <person name="Herndl G.J."/>
        </authorList>
    </citation>
    <scope>NUCLEOTIDE SEQUENCE [LARGE SCALE GENOMIC DNA]</scope>
    <source>
        <strain evidence="8 9">D3C</strain>
    </source>
</reference>
<evidence type="ECO:0000313" key="9">
    <source>
        <dbReference type="Proteomes" id="UP000032027"/>
    </source>
</evidence>
<evidence type="ECO:0000256" key="3">
    <source>
        <dbReference type="ARBA" id="ARBA00022692"/>
    </source>
</evidence>
<accession>A0A0C5CAG2</accession>
<dbReference type="PANTHER" id="PTHR42920:SF5">
    <property type="entry name" value="EAMA DOMAIN-CONTAINING PROTEIN"/>
    <property type="match status" value="1"/>
</dbReference>
<keyword evidence="2" id="KW-1003">Cell membrane</keyword>
<dbReference type="PATRIC" id="fig|1582439.9.peg.969"/>
<sequence>MRCSLVKNKNYLGYYLVIIAAALSSLVHVVSKPMLEIGESSIGINPIVMTFLVYMICGAFFTPIARKTDSVSKFSRKDILFMGLIGLSEVAALATYFFGLQNSTAVNASIFSNSEIVFSLIIAMVVFKERLNIKECIPFSMIVIGMMVIPILNNIVENGMNIHNIMTGDLLIIISGFLYGIDITLCKYIGDKYDSRRVTQIISFVCAGIALLFIAILQIPMDFEISHLPSIAIIAILGTGMSTLLFLAGLKKIGAVRSVLLYSTTSVFGIIFAGIFLSEEITSMDMVSVSITLIGIFMLRNKLAESESDAQTAKSYQNKYKNSKFVRHKTSNFKKILKIIGNMQKREHAEQYSKEKNRFLNNIPNFVNSRPKTAIVVSDNHLVVRVLCKILEMLGIKILSKGVDVIKMRGKYNPDIIFIDGHTKRLDGIIALKEIRKKDATTKIVMITEDVTKGMEDMLKRYGASIVINKPFSINQIKGIISRLERKPITIQRYNS</sequence>
<feature type="transmembrane region" description="Helical" evidence="6">
    <location>
        <begin position="42"/>
        <end position="66"/>
    </location>
</feature>
<feature type="domain" description="Response regulatory" evidence="7">
    <location>
        <begin position="373"/>
        <end position="485"/>
    </location>
</feature>
<evidence type="ECO:0000313" key="8">
    <source>
        <dbReference type="EMBL" id="AJM92152.1"/>
    </source>
</evidence>
<evidence type="ECO:0000256" key="6">
    <source>
        <dbReference type="SAM" id="Phobius"/>
    </source>
</evidence>
<keyword evidence="4 6" id="KW-1133">Transmembrane helix</keyword>
<dbReference type="KEGG" id="nid:NPIRD3C_0940"/>
<reference evidence="8 9" key="2">
    <citation type="journal article" date="2016" name="ISME J.">
        <title>Physiological and genomic characterization of two novel marine thaumarchaeal strains indicates niche differentiation.</title>
        <authorList>
            <person name="Bayer B."/>
            <person name="Vojvoda J."/>
            <person name="Offre P."/>
            <person name="Alves R.J."/>
            <person name="Elisabeth N.H."/>
            <person name="Garcia J.A."/>
            <person name="Volland J.M."/>
            <person name="Srivastava A."/>
            <person name="Schleper C."/>
            <person name="Herndl G.J."/>
        </authorList>
    </citation>
    <scope>NUCLEOTIDE SEQUENCE [LARGE SCALE GENOMIC DNA]</scope>
    <source>
        <strain evidence="8 9">D3C</strain>
    </source>
</reference>
<keyword evidence="3 6" id="KW-0812">Transmembrane</keyword>
<reference evidence="9" key="1">
    <citation type="submission" date="2015-02" db="EMBL/GenBank/DDBJ databases">
        <title>Characterization of two novel Thaumarchaeota isolated from the Northern Adriatic Sea.</title>
        <authorList>
            <person name="Bayer B."/>
            <person name="Vojvoda J."/>
            <person name="Offre P."/>
            <person name="Srivastava A."/>
            <person name="Elisabeth N."/>
            <person name="Garcia J.A.L."/>
            <person name="Schleper C."/>
            <person name="Herndl G.J."/>
        </authorList>
    </citation>
    <scope>NUCLEOTIDE SEQUENCE [LARGE SCALE GENOMIC DNA]</scope>
    <source>
        <strain evidence="9">D3C</strain>
    </source>
</reference>
<dbReference type="STRING" id="1582439.NPIRD3C_0940"/>
<feature type="transmembrane region" description="Helical" evidence="6">
    <location>
        <begin position="12"/>
        <end position="30"/>
    </location>
</feature>
<dbReference type="InterPro" id="IPR001789">
    <property type="entry name" value="Sig_transdc_resp-reg_receiver"/>
</dbReference>
<dbReference type="Pfam" id="PF00892">
    <property type="entry name" value="EamA"/>
    <property type="match status" value="2"/>
</dbReference>
<protein>
    <recommendedName>
        <fullName evidence="7">Response regulatory domain-containing protein</fullName>
    </recommendedName>
</protein>
<evidence type="ECO:0000256" key="4">
    <source>
        <dbReference type="ARBA" id="ARBA00022989"/>
    </source>
</evidence>
<name>A0A0C5CAG2_9ARCH</name>
<dbReference type="InterPro" id="IPR051258">
    <property type="entry name" value="Diverse_Substrate_Transporter"/>
</dbReference>
<dbReference type="SMART" id="SM00448">
    <property type="entry name" value="REC"/>
    <property type="match status" value="1"/>
</dbReference>
<feature type="transmembrane region" description="Helical" evidence="6">
    <location>
        <begin position="105"/>
        <end position="127"/>
    </location>
</feature>
<keyword evidence="9" id="KW-1185">Reference proteome</keyword>
<evidence type="ECO:0000259" key="7">
    <source>
        <dbReference type="PROSITE" id="PS50110"/>
    </source>
</evidence>
<evidence type="ECO:0000256" key="1">
    <source>
        <dbReference type="ARBA" id="ARBA00004651"/>
    </source>
</evidence>
<dbReference type="SUPFAM" id="SSF103481">
    <property type="entry name" value="Multidrug resistance efflux transporter EmrE"/>
    <property type="match status" value="2"/>
</dbReference>
<feature type="transmembrane region" description="Helical" evidence="6">
    <location>
        <begin position="259"/>
        <end position="277"/>
    </location>
</feature>
<dbReference type="Gene3D" id="3.40.50.2300">
    <property type="match status" value="1"/>
</dbReference>
<dbReference type="PROSITE" id="PS50110">
    <property type="entry name" value="RESPONSE_REGULATORY"/>
    <property type="match status" value="1"/>
</dbReference>
<feature type="transmembrane region" description="Helical" evidence="6">
    <location>
        <begin position="162"/>
        <end position="181"/>
    </location>
</feature>